<dbReference type="PANTHER" id="PTHR30349:SF64">
    <property type="entry name" value="PROPHAGE INTEGRASE INTD-RELATED"/>
    <property type="match status" value="1"/>
</dbReference>
<evidence type="ECO:0000256" key="4">
    <source>
        <dbReference type="ARBA" id="ARBA00023172"/>
    </source>
</evidence>
<dbReference type="InterPro" id="IPR004107">
    <property type="entry name" value="Integrase_SAM-like_N"/>
</dbReference>
<comment type="similarity">
    <text evidence="1">Belongs to the 'phage' integrase family.</text>
</comment>
<organism evidence="6">
    <name type="scientific">Agrobacterium tumefaciens</name>
    <dbReference type="NCBI Taxonomy" id="358"/>
    <lineage>
        <taxon>Bacteria</taxon>
        <taxon>Pseudomonadati</taxon>
        <taxon>Pseudomonadota</taxon>
        <taxon>Alphaproteobacteria</taxon>
        <taxon>Hyphomicrobiales</taxon>
        <taxon>Rhizobiaceae</taxon>
        <taxon>Rhizobium/Agrobacterium group</taxon>
        <taxon>Agrobacterium</taxon>
        <taxon>Agrobacterium tumefaciens complex</taxon>
    </lineage>
</organism>
<dbReference type="GO" id="GO:0006310">
    <property type="term" value="P:DNA recombination"/>
    <property type="evidence" value="ECO:0007669"/>
    <property type="project" value="UniProtKB-KW"/>
</dbReference>
<dbReference type="EMBL" id="JX683454">
    <property type="protein sequence ID" value="AFX65702.1"/>
    <property type="molecule type" value="Genomic_DNA"/>
</dbReference>
<keyword evidence="2" id="KW-0229">DNA integration</keyword>
<dbReference type="PROSITE" id="PS51898">
    <property type="entry name" value="TYR_RECOMBINASE"/>
    <property type="match status" value="1"/>
</dbReference>
<dbReference type="AlphaFoldDB" id="K7WT82"/>
<sequence>MPAALAPSVNAGSRVGVWGRVEQAVDDFDTSSKVRLEERRDADGLDAYVPRIMRGGELCDANVDRFLLDLPLNGVRSRHSLRAYGYDIMVWLRFLTEVCDKTVWEAARADVEAFHRARRRSEPGRRISASSWNRSIAAIDKLYEWGVSEGLLPSSPFSHREVWRRNRTRGQGKLVARNDAFEGRANQNTIRFVTLEAFRQFRDVGLRGLIADGTERPGARDRNGLRNVLFAELLVVTGLRLEEASFLLAFELDALPAANASRRQTWLNLPAGLTKGERGRAILIPDDLLHRLRTYIRVERAHAVTKFKARQGWTVVARPILVRRPSAGSGNLLLVEGRAVPLEVFSPEERERLVICEADNTPIEPAVLWLTEVGQPVRPNSWEVAFARACQRCQANGFPIDISPHQLRHTFAVHMLAMLIQRQLGGRSSESSAGPAEGYRRILGDPLQQVQRLLGHASLETTSIYLDHIATRADTVDTAVAELLALLPGGGRL</sequence>
<keyword evidence="3" id="KW-0238">DNA-binding</keyword>
<accession>K7WT82</accession>
<evidence type="ECO:0000259" key="5">
    <source>
        <dbReference type="PROSITE" id="PS51898"/>
    </source>
</evidence>
<dbReference type="PANTHER" id="PTHR30349">
    <property type="entry name" value="PHAGE INTEGRASE-RELATED"/>
    <property type="match status" value="1"/>
</dbReference>
<dbReference type="Pfam" id="PF02899">
    <property type="entry name" value="Phage_int_SAM_1"/>
    <property type="match status" value="1"/>
</dbReference>
<keyword evidence="6" id="KW-0614">Plasmid</keyword>
<evidence type="ECO:0000256" key="1">
    <source>
        <dbReference type="ARBA" id="ARBA00008857"/>
    </source>
</evidence>
<name>K7WT82_AGRTU</name>
<feature type="domain" description="Tyr recombinase" evidence="5">
    <location>
        <begin position="188"/>
        <end position="481"/>
    </location>
</feature>
<evidence type="ECO:0000256" key="2">
    <source>
        <dbReference type="ARBA" id="ARBA00022908"/>
    </source>
</evidence>
<dbReference type="InterPro" id="IPR002104">
    <property type="entry name" value="Integrase_catalytic"/>
</dbReference>
<reference evidence="6" key="1">
    <citation type="journal article" date="2014" name="J. Bacteriol.">
        <title>Quorum-dependent mannopine-inducible conjugative transfer of an Agrobacterium opine-catabolic plasmid.</title>
        <authorList>
            <person name="Wetzel M.E."/>
            <person name="Kim K.S."/>
            <person name="Miller M."/>
            <person name="Olsen G.J."/>
            <person name="Farrand S.K."/>
        </authorList>
    </citation>
    <scope>NUCLEOTIDE SEQUENCE</scope>
    <source>
        <strain evidence="6">F64/95</strain>
        <plasmid evidence="6">pAoF64/95</plasmid>
    </source>
</reference>
<evidence type="ECO:0000256" key="3">
    <source>
        <dbReference type="ARBA" id="ARBA00023125"/>
    </source>
</evidence>
<keyword evidence="4" id="KW-0233">DNA recombination</keyword>
<proteinExistence type="inferred from homology"/>
<dbReference type="InterPro" id="IPR010998">
    <property type="entry name" value="Integrase_recombinase_N"/>
</dbReference>
<dbReference type="InterPro" id="IPR011010">
    <property type="entry name" value="DNA_brk_join_enz"/>
</dbReference>
<dbReference type="InterPro" id="IPR013762">
    <property type="entry name" value="Integrase-like_cat_sf"/>
</dbReference>
<dbReference type="SUPFAM" id="SSF56349">
    <property type="entry name" value="DNA breaking-rejoining enzymes"/>
    <property type="match status" value="2"/>
</dbReference>
<dbReference type="GO" id="GO:0003677">
    <property type="term" value="F:DNA binding"/>
    <property type="evidence" value="ECO:0007669"/>
    <property type="project" value="UniProtKB-KW"/>
</dbReference>
<dbReference type="Gene3D" id="1.10.443.10">
    <property type="entry name" value="Intergrase catalytic core"/>
    <property type="match status" value="1"/>
</dbReference>
<dbReference type="GO" id="GO:0015074">
    <property type="term" value="P:DNA integration"/>
    <property type="evidence" value="ECO:0007669"/>
    <property type="project" value="UniProtKB-KW"/>
</dbReference>
<protein>
    <recommendedName>
        <fullName evidence="5">Tyr recombinase domain-containing protein</fullName>
    </recommendedName>
</protein>
<dbReference type="Gene3D" id="1.10.150.130">
    <property type="match status" value="1"/>
</dbReference>
<geneLocation type="plasmid" evidence="6">
    <name>pAoF64/95</name>
</geneLocation>
<evidence type="ECO:0000313" key="6">
    <source>
        <dbReference type="EMBL" id="AFX65702.1"/>
    </source>
</evidence>
<dbReference type="InterPro" id="IPR050090">
    <property type="entry name" value="Tyrosine_recombinase_XerCD"/>
</dbReference>